<evidence type="ECO:0000313" key="1">
    <source>
        <dbReference type="EMBL" id="NKX90157.1"/>
    </source>
</evidence>
<sequence>MAITGIASARLKLERAQHHIEVVTADVVAFEQSDPWGVRAEWMADEETATEAIYAISVTKLEDPPTDLPAKVGDCFTNLRAALDHSVFDHACTTLGAKKGRALTEQERRGLFFPLARTHEGLRKSKSYLAPDVYTYVRGLHDFTNDWRSTDPSVRHLALLREFVNYDKHHAVIPGMADVHVTAKSSLGDIELIPDHVQYTSGTVQLGVPLLKLPFRKLREIEGIAEHDLLADLSVKFPLVLRLPNHTQDTNLHVGEPLTIPREPPLADTLRGMYNAVESVVDELRRLGV</sequence>
<gene>
    <name evidence="1" type="ORF">HGA10_22985</name>
</gene>
<proteinExistence type="predicted"/>
<reference evidence="1 2" key="1">
    <citation type="submission" date="2020-04" db="EMBL/GenBank/DDBJ databases">
        <title>MicrobeNet Type strains.</title>
        <authorList>
            <person name="Nicholson A.C."/>
        </authorList>
    </citation>
    <scope>NUCLEOTIDE SEQUENCE [LARGE SCALE GENOMIC DNA]</scope>
    <source>
        <strain evidence="1 2">DSM 44960</strain>
    </source>
</reference>
<dbReference type="RefSeq" id="WP_067642285.1">
    <property type="nucleotide sequence ID" value="NZ_JAAXOM010000006.1"/>
</dbReference>
<dbReference type="EMBL" id="JAAXOM010000006">
    <property type="protein sequence ID" value="NKX90157.1"/>
    <property type="molecule type" value="Genomic_DNA"/>
</dbReference>
<evidence type="ECO:0000313" key="2">
    <source>
        <dbReference type="Proteomes" id="UP000572007"/>
    </source>
</evidence>
<dbReference type="AlphaFoldDB" id="A0A846WC86"/>
<accession>A0A846WC86</accession>
<name>A0A846WC86_9NOCA</name>
<organism evidence="1 2">
    <name type="scientific">Nocardia coubleae</name>
    <dbReference type="NCBI Taxonomy" id="356147"/>
    <lineage>
        <taxon>Bacteria</taxon>
        <taxon>Bacillati</taxon>
        <taxon>Actinomycetota</taxon>
        <taxon>Actinomycetes</taxon>
        <taxon>Mycobacteriales</taxon>
        <taxon>Nocardiaceae</taxon>
        <taxon>Nocardia</taxon>
    </lineage>
</organism>
<keyword evidence="2" id="KW-1185">Reference proteome</keyword>
<protein>
    <submittedName>
        <fullName evidence="1">Uncharacterized protein</fullName>
    </submittedName>
</protein>
<comment type="caution">
    <text evidence="1">The sequence shown here is derived from an EMBL/GenBank/DDBJ whole genome shotgun (WGS) entry which is preliminary data.</text>
</comment>
<dbReference type="Proteomes" id="UP000572007">
    <property type="component" value="Unassembled WGS sequence"/>
</dbReference>